<organism evidence="1 2">
    <name type="scientific">Panagrolaimus sp. ES5</name>
    <dbReference type="NCBI Taxonomy" id="591445"/>
    <lineage>
        <taxon>Eukaryota</taxon>
        <taxon>Metazoa</taxon>
        <taxon>Ecdysozoa</taxon>
        <taxon>Nematoda</taxon>
        <taxon>Chromadorea</taxon>
        <taxon>Rhabditida</taxon>
        <taxon>Tylenchina</taxon>
        <taxon>Panagrolaimomorpha</taxon>
        <taxon>Panagrolaimoidea</taxon>
        <taxon>Panagrolaimidae</taxon>
        <taxon>Panagrolaimus</taxon>
    </lineage>
</organism>
<sequence length="514" mass="59377">MSSTVKREKSQDSVVFLSGSDDEERFLKIHYQESPEFFEVPVEDDGRIAFKDVTYMDSKIFGLIIQRNDGYRRLIKPKQGSFKEPKQKWHMFKVYAALEKQAEVVSVSTCHTPNEHLYSTFTPSFDLNKKIKTETSPVFAEVSRNSVESDDYPSTSSSLSNRVVRIDKSKIKAESPTLLAILQNPDSYQRNTYSNFSSIDYDNSTLPVASFNEPLSAYDESSNCIIAMDEPTESEILYTFKVSSIEELESVLTRGNSVYKTTCSAVLYRFKRTLVTYPNKEIVRLFDCAKTSEILLKNLDLSEKDYCGLCDEALTLKHLLSRFHARKYRKKLNADPPEIAKLLQPKYYKKLIDPTVLAGLKMTEFKEMEESPEFAIEDSSQKGVLVKLKYTLINRILQGNLKLNNKKYFSVPKFLFLQKNCTEKELSKVFTIKKSDCDGCKRFPSCIHHFILHIFTQKHIQYYLNQEELDNICKAMSYIKRTSTGFCFLPFKESRKRKRSSNGVKNGNKRARKE</sequence>
<evidence type="ECO:0000313" key="2">
    <source>
        <dbReference type="WBParaSite" id="ES5_v2.g963.t1"/>
    </source>
</evidence>
<accession>A0AC34GXR9</accession>
<reference evidence="2" key="1">
    <citation type="submission" date="2022-11" db="UniProtKB">
        <authorList>
            <consortium name="WormBaseParasite"/>
        </authorList>
    </citation>
    <scope>IDENTIFICATION</scope>
</reference>
<dbReference type="Proteomes" id="UP000887579">
    <property type="component" value="Unplaced"/>
</dbReference>
<proteinExistence type="predicted"/>
<dbReference type="WBParaSite" id="ES5_v2.g963.t1">
    <property type="protein sequence ID" value="ES5_v2.g963.t1"/>
    <property type="gene ID" value="ES5_v2.g963"/>
</dbReference>
<protein>
    <submittedName>
        <fullName evidence="2">Uncharacterized protein</fullName>
    </submittedName>
</protein>
<name>A0AC34GXR9_9BILA</name>
<evidence type="ECO:0000313" key="1">
    <source>
        <dbReference type="Proteomes" id="UP000887579"/>
    </source>
</evidence>